<dbReference type="AlphaFoldDB" id="A0AAW8CK64"/>
<protein>
    <submittedName>
        <fullName evidence="2">Transposase family protein</fullName>
    </submittedName>
</protein>
<accession>A0AAW8CK64</accession>
<dbReference type="Pfam" id="PF14690">
    <property type="entry name" value="Zn_ribbon_ISL3"/>
    <property type="match status" value="1"/>
</dbReference>
<comment type="caution">
    <text evidence="2">The sequence shown here is derived from an EMBL/GenBank/DDBJ whole genome shotgun (WGS) entry which is preliminary data.</text>
</comment>
<keyword evidence="3" id="KW-1185">Reference proteome</keyword>
<dbReference type="Proteomes" id="UP001226020">
    <property type="component" value="Unassembled WGS sequence"/>
</dbReference>
<evidence type="ECO:0000313" key="3">
    <source>
        <dbReference type="Proteomes" id="UP001226020"/>
    </source>
</evidence>
<organism evidence="2 3">
    <name type="scientific">Phocoenobacter atlanticus subsp. atlanticus</name>
    <dbReference type="NCBI Taxonomy" id="3061285"/>
    <lineage>
        <taxon>Bacteria</taxon>
        <taxon>Pseudomonadati</taxon>
        <taxon>Pseudomonadota</taxon>
        <taxon>Gammaproteobacteria</taxon>
        <taxon>Pasteurellales</taxon>
        <taxon>Pasteurellaceae</taxon>
        <taxon>Phocoenobacter</taxon>
        <taxon>Phocoenobacter atlanticus</taxon>
    </lineage>
</organism>
<name>A0AAW8CK64_9PAST</name>
<evidence type="ECO:0000313" key="2">
    <source>
        <dbReference type="EMBL" id="MDP8148794.1"/>
    </source>
</evidence>
<evidence type="ECO:0000259" key="1">
    <source>
        <dbReference type="Pfam" id="PF14690"/>
    </source>
</evidence>
<dbReference type="EMBL" id="JASAXT010000010">
    <property type="protein sequence ID" value="MDP8148794.1"/>
    <property type="molecule type" value="Genomic_DNA"/>
</dbReference>
<gene>
    <name evidence="2" type="ORF">QJU57_06855</name>
</gene>
<feature type="non-terminal residue" evidence="2">
    <location>
        <position position="125"/>
    </location>
</feature>
<sequence length="125" mass="14325">MMKYLFEQALSINAPWFIAKINFDDQKGRLDIHLDFARGSHFADKDGRLCPVHDTVNKTWRHLNFFQHECYLHARIPHIKCDNGSVKLITPDWSGKLSGFTLLFEALLLQLAISMPVSKVSQLVG</sequence>
<dbReference type="InterPro" id="IPR029261">
    <property type="entry name" value="Transposase_Znf"/>
</dbReference>
<proteinExistence type="predicted"/>
<reference evidence="2 3" key="1">
    <citation type="journal article" date="2023" name="Front. Microbiol.">
        <title>Phylogeography and host specificity of Pasteurellaceae pathogenic to sea-farmed fish in the north-east Atlantic.</title>
        <authorList>
            <person name="Gulla S."/>
            <person name="Colquhoun D.J."/>
            <person name="Olsen A.B."/>
            <person name="Spilsberg B."/>
            <person name="Lagesen K."/>
            <person name="Aakesson C.P."/>
            <person name="Strom S."/>
            <person name="Manji F."/>
            <person name="Birkbeck T.H."/>
            <person name="Nilsen H.K."/>
        </authorList>
    </citation>
    <scope>NUCLEOTIDE SEQUENCE [LARGE SCALE GENOMIC DNA]</scope>
    <source>
        <strain evidence="2 3">NVIB3131</strain>
    </source>
</reference>
<dbReference type="RefSeq" id="WP_306371780.1">
    <property type="nucleotide sequence ID" value="NZ_JASAWV010000008.1"/>
</dbReference>
<feature type="domain" description="Transposase IS204/IS1001/IS1096/IS1165 zinc-finger" evidence="1">
    <location>
        <begin position="52"/>
        <end position="83"/>
    </location>
</feature>